<dbReference type="AlphaFoldDB" id="A0A7J4XI87"/>
<dbReference type="Proteomes" id="UP000422221">
    <property type="component" value="Unassembled WGS sequence"/>
</dbReference>
<reference evidence="1 2" key="1">
    <citation type="journal article" date="2019" name="Nat. Med.">
        <title>A library of human gut bacterial isolates paired with longitudinal multiomics data enables mechanistic microbiome research.</title>
        <authorList>
            <person name="Poyet M."/>
            <person name="Groussin M."/>
            <person name="Gibbons S.M."/>
            <person name="Avila-Pacheco J."/>
            <person name="Jiang X."/>
            <person name="Kearney S.M."/>
            <person name="Perrotta A.R."/>
            <person name="Berdy B."/>
            <person name="Zhao S."/>
            <person name="Lieberman T.D."/>
            <person name="Swanson P.K."/>
            <person name="Smith M."/>
            <person name="Roesemann S."/>
            <person name="Alexander J.E."/>
            <person name="Rich S.A."/>
            <person name="Livny J."/>
            <person name="Vlamakis H."/>
            <person name="Clish C."/>
            <person name="Bullock K."/>
            <person name="Deik A."/>
            <person name="Scott J."/>
            <person name="Pierce K.A."/>
            <person name="Xavier R.J."/>
            <person name="Alm E.J."/>
        </authorList>
    </citation>
    <scope>NUCLEOTIDE SEQUENCE [LARGE SCALE GENOMIC DNA]</scope>
    <source>
        <strain evidence="1 2">BIOML-A10</strain>
    </source>
</reference>
<gene>
    <name evidence="1" type="ORF">F3F73_12150</name>
</gene>
<dbReference type="RefSeq" id="WP_130058296.1">
    <property type="nucleotide sequence ID" value="NZ_RCXT01000003.1"/>
</dbReference>
<protein>
    <submittedName>
        <fullName evidence="1">Uncharacterized protein</fullName>
    </submittedName>
</protein>
<comment type="caution">
    <text evidence="1">The sequence shown here is derived from an EMBL/GenBank/DDBJ whole genome shotgun (WGS) entry which is preliminary data.</text>
</comment>
<sequence>MNITNTILTKTAVETTSNGNYIIEYTVVNGKLDRVQMTIQKIEIEENDEHPFVGNIWLEQDNLSCNIPLISEVKVAPYFSDFDILVTKIKENISLETKN</sequence>
<accession>A0A7J4XI87</accession>
<dbReference type="EMBL" id="VWMK01000011">
    <property type="protein sequence ID" value="KAA3764601.1"/>
    <property type="molecule type" value="Genomic_DNA"/>
</dbReference>
<proteinExistence type="predicted"/>
<evidence type="ECO:0000313" key="2">
    <source>
        <dbReference type="Proteomes" id="UP000422221"/>
    </source>
</evidence>
<name>A0A7J4XI87_9BACE</name>
<evidence type="ECO:0000313" key="1">
    <source>
        <dbReference type="EMBL" id="KAA3764601.1"/>
    </source>
</evidence>
<organism evidence="1 2">
    <name type="scientific">Bacteroides salyersiae</name>
    <dbReference type="NCBI Taxonomy" id="291644"/>
    <lineage>
        <taxon>Bacteria</taxon>
        <taxon>Pseudomonadati</taxon>
        <taxon>Bacteroidota</taxon>
        <taxon>Bacteroidia</taxon>
        <taxon>Bacteroidales</taxon>
        <taxon>Bacteroidaceae</taxon>
        <taxon>Bacteroides</taxon>
    </lineage>
</organism>